<dbReference type="GO" id="GO:0006364">
    <property type="term" value="P:rRNA processing"/>
    <property type="evidence" value="ECO:0007669"/>
    <property type="project" value="InterPro"/>
</dbReference>
<evidence type="ECO:0000313" key="2">
    <source>
        <dbReference type="EMBL" id="EKD66168.1"/>
    </source>
</evidence>
<keyword evidence="1" id="KW-0690">Ribosome biogenesis</keyword>
<dbReference type="Gene3D" id="3.30.300.20">
    <property type="match status" value="1"/>
</dbReference>
<dbReference type="SUPFAM" id="SSF89919">
    <property type="entry name" value="Ribosome-binding factor A, RbfA"/>
    <property type="match status" value="1"/>
</dbReference>
<dbReference type="InterPro" id="IPR000238">
    <property type="entry name" value="RbfA"/>
</dbReference>
<gene>
    <name evidence="2" type="ORF">ACD_49C00060G0010</name>
</gene>
<dbReference type="EMBL" id="AMFJ01021646">
    <property type="protein sequence ID" value="EKD66168.1"/>
    <property type="molecule type" value="Genomic_DNA"/>
</dbReference>
<sequence length="115" mass="13395">MKKVEKLGFIVQEVVAPYIIDYANLRMEEFWIVSVVEVVVTSDYSYVDIFVTSQNNQKKLPAYLSDIWGRIRAVIGKEINTRKIPIVRFRLPKIKNDTKNITDLINEISKEYGLN</sequence>
<evidence type="ECO:0000256" key="1">
    <source>
        <dbReference type="ARBA" id="ARBA00022517"/>
    </source>
</evidence>
<dbReference type="InterPro" id="IPR023799">
    <property type="entry name" value="RbfA_dom_sf"/>
</dbReference>
<reference evidence="2" key="1">
    <citation type="journal article" date="2012" name="Science">
        <title>Fermentation, hydrogen, and sulfur metabolism in multiple uncultivated bacterial phyla.</title>
        <authorList>
            <person name="Wrighton K.C."/>
            <person name="Thomas B.C."/>
            <person name="Sharon I."/>
            <person name="Miller C.S."/>
            <person name="Castelle C.J."/>
            <person name="VerBerkmoes N.C."/>
            <person name="Wilkins M.J."/>
            <person name="Hettich R.L."/>
            <person name="Lipton M.S."/>
            <person name="Williams K.H."/>
            <person name="Long P.E."/>
            <person name="Banfield J.F."/>
        </authorList>
    </citation>
    <scope>NUCLEOTIDE SEQUENCE [LARGE SCALE GENOMIC DNA]</scope>
</reference>
<dbReference type="InterPro" id="IPR015946">
    <property type="entry name" value="KH_dom-like_a/b"/>
</dbReference>
<proteinExistence type="predicted"/>
<accession>K2BBP5</accession>
<comment type="caution">
    <text evidence="2">The sequence shown here is derived from an EMBL/GenBank/DDBJ whole genome shotgun (WGS) entry which is preliminary data.</text>
</comment>
<protein>
    <recommendedName>
        <fullName evidence="3">Ribosome-binding factor A</fullName>
    </recommendedName>
</protein>
<evidence type="ECO:0008006" key="3">
    <source>
        <dbReference type="Google" id="ProtNLM"/>
    </source>
</evidence>
<organism evidence="2">
    <name type="scientific">uncultured bacterium</name>
    <name type="common">gcode 4</name>
    <dbReference type="NCBI Taxonomy" id="1234023"/>
    <lineage>
        <taxon>Bacteria</taxon>
        <taxon>environmental samples</taxon>
    </lineage>
</organism>
<dbReference type="Pfam" id="PF02033">
    <property type="entry name" value="RBFA"/>
    <property type="match status" value="1"/>
</dbReference>
<name>K2BBP5_9BACT</name>
<dbReference type="AlphaFoldDB" id="K2BBP5"/>